<evidence type="ECO:0000313" key="2">
    <source>
        <dbReference type="Proteomes" id="UP001213042"/>
    </source>
</evidence>
<accession>A0AAW6EEA7</accession>
<dbReference type="EMBL" id="JAQMLU010000022">
    <property type="protein sequence ID" value="MDB8751081.1"/>
    <property type="molecule type" value="Genomic_DNA"/>
</dbReference>
<reference evidence="1" key="1">
    <citation type="submission" date="2023-01" db="EMBL/GenBank/DDBJ databases">
        <title>Human gut microbiome strain richness.</title>
        <authorList>
            <person name="Chen-Liaw A."/>
        </authorList>
    </citation>
    <scope>NUCLEOTIDE SEQUENCE</scope>
    <source>
        <strain evidence="1">D43st1_D9_D43t1_170807</strain>
    </source>
</reference>
<dbReference type="RefSeq" id="WP_195221608.1">
    <property type="nucleotide sequence ID" value="NZ_JADMWL010000022.1"/>
</dbReference>
<proteinExistence type="predicted"/>
<sequence length="329" mass="37643">MSKLIKRLSGDFTIISNKVFRNKKLGVTDRGTLCTLLSIPDNWNFSIRGLAAILPDGVTKIENSLNRLEYDHHYLKRVRVFENGRIIDWDYIISDEPMDADEDEDGGNVGNVENSSISAPRDTEIQDAELLDTENPYLEKRHLENRYAYKELNNQESKNKILCDKESTNQSASAQDTDSVETVENLIDGVIEGYSTDTKRIKSIIKEHIEYEDYLQWIRLFGKDMTTAEIKQLVDKLAKAATSGKGRVINDESFSKYEVQEAVLNLNRECIEMGYEVLRQKAPGTVNNRTGYLVSVLIKLGSEYDLVANSEERSIKYDVQQMLHYDDFD</sequence>
<evidence type="ECO:0008006" key="3">
    <source>
        <dbReference type="Google" id="ProtNLM"/>
    </source>
</evidence>
<comment type="caution">
    <text evidence="1">The sequence shown here is derived from an EMBL/GenBank/DDBJ whole genome shotgun (WGS) entry which is preliminary data.</text>
</comment>
<organism evidence="1 2">
    <name type="scientific">Ruminococcus bicirculans</name>
    <name type="common">ex Wegman et al. 2014</name>
    <dbReference type="NCBI Taxonomy" id="1160721"/>
    <lineage>
        <taxon>Bacteria</taxon>
        <taxon>Bacillati</taxon>
        <taxon>Bacillota</taxon>
        <taxon>Clostridia</taxon>
        <taxon>Eubacteriales</taxon>
        <taxon>Oscillospiraceae</taxon>
        <taxon>Ruminococcus</taxon>
    </lineage>
</organism>
<gene>
    <name evidence="1" type="ORF">PNW00_11560</name>
</gene>
<dbReference type="Proteomes" id="UP001213042">
    <property type="component" value="Unassembled WGS sequence"/>
</dbReference>
<protein>
    <recommendedName>
        <fullName evidence="3">DnaD domain-containing protein</fullName>
    </recommendedName>
</protein>
<evidence type="ECO:0000313" key="1">
    <source>
        <dbReference type="EMBL" id="MDB8751081.1"/>
    </source>
</evidence>
<dbReference type="AlphaFoldDB" id="A0AAW6EEA7"/>
<name>A0AAW6EEA7_9FIRM</name>